<comment type="similarity">
    <text evidence="1 7">Belongs to the class-I aminoacyl-tRNA synthetase family. Glutamate--tRNA ligase type 1 subfamily.</text>
</comment>
<keyword evidence="6 7" id="KW-0030">Aminoacyl-tRNA synthetase</keyword>
<protein>
    <recommendedName>
        <fullName evidence="7">Glutamate--tRNA ligase</fullName>
        <ecNumber evidence="7">6.1.1.17</ecNumber>
    </recommendedName>
    <alternativeName>
        <fullName evidence="7">Glutamyl-tRNA synthetase</fullName>
        <shortName evidence="7">GluRS</shortName>
    </alternativeName>
</protein>
<keyword evidence="3 7" id="KW-0547">Nucleotide-binding</keyword>
<dbReference type="Pfam" id="PF19269">
    <property type="entry name" value="Anticodon_2"/>
    <property type="match status" value="1"/>
</dbReference>
<comment type="subcellular location">
    <subcellularLocation>
        <location evidence="7">Cytoplasm</location>
    </subcellularLocation>
</comment>
<evidence type="ECO:0000259" key="9">
    <source>
        <dbReference type="Pfam" id="PF19269"/>
    </source>
</evidence>
<evidence type="ECO:0000256" key="4">
    <source>
        <dbReference type="ARBA" id="ARBA00022840"/>
    </source>
</evidence>
<dbReference type="EMBL" id="BAAAGE010000001">
    <property type="protein sequence ID" value="GAA0714148.1"/>
    <property type="molecule type" value="Genomic_DNA"/>
</dbReference>
<evidence type="ECO:0000256" key="2">
    <source>
        <dbReference type="ARBA" id="ARBA00022598"/>
    </source>
</evidence>
<dbReference type="CDD" id="cd00808">
    <property type="entry name" value="GluRS_core"/>
    <property type="match status" value="1"/>
</dbReference>
<evidence type="ECO:0000259" key="8">
    <source>
        <dbReference type="Pfam" id="PF00749"/>
    </source>
</evidence>
<evidence type="ECO:0000256" key="6">
    <source>
        <dbReference type="ARBA" id="ARBA00023146"/>
    </source>
</evidence>
<comment type="caution">
    <text evidence="10">The sequence shown here is derived from an EMBL/GenBank/DDBJ whole genome shotgun (WGS) entry which is preliminary data.</text>
</comment>
<keyword evidence="11" id="KW-1185">Reference proteome</keyword>
<accession>A0ABP3TP14</accession>
<organism evidence="10 11">
    <name type="scientific">Aquimarina litoralis</name>
    <dbReference type="NCBI Taxonomy" id="584605"/>
    <lineage>
        <taxon>Bacteria</taxon>
        <taxon>Pseudomonadati</taxon>
        <taxon>Bacteroidota</taxon>
        <taxon>Flavobacteriia</taxon>
        <taxon>Flavobacteriales</taxon>
        <taxon>Flavobacteriaceae</taxon>
        <taxon>Aquimarina</taxon>
    </lineage>
</organism>
<dbReference type="PRINTS" id="PR00987">
    <property type="entry name" value="TRNASYNTHGLU"/>
</dbReference>
<proteinExistence type="inferred from homology"/>
<keyword evidence="4 7" id="KW-0067">ATP-binding</keyword>
<evidence type="ECO:0000256" key="3">
    <source>
        <dbReference type="ARBA" id="ARBA00022741"/>
    </source>
</evidence>
<dbReference type="SUPFAM" id="SSF52374">
    <property type="entry name" value="Nucleotidylyl transferase"/>
    <property type="match status" value="1"/>
</dbReference>
<dbReference type="GO" id="GO:0016874">
    <property type="term" value="F:ligase activity"/>
    <property type="evidence" value="ECO:0007669"/>
    <property type="project" value="UniProtKB-KW"/>
</dbReference>
<dbReference type="InterPro" id="IPR045462">
    <property type="entry name" value="aa-tRNA-synth_I_cd-bd"/>
</dbReference>
<dbReference type="Proteomes" id="UP001501758">
    <property type="component" value="Unassembled WGS sequence"/>
</dbReference>
<dbReference type="NCBIfam" id="TIGR00464">
    <property type="entry name" value="gltX_bact"/>
    <property type="match status" value="1"/>
</dbReference>
<evidence type="ECO:0000256" key="5">
    <source>
        <dbReference type="ARBA" id="ARBA00022917"/>
    </source>
</evidence>
<dbReference type="InterPro" id="IPR020751">
    <property type="entry name" value="aa-tRNA-synth_I_codon-bd_sub2"/>
</dbReference>
<feature type="short sequence motif" description="'HIGH' region" evidence="7">
    <location>
        <begin position="11"/>
        <end position="21"/>
    </location>
</feature>
<dbReference type="HAMAP" id="MF_00022">
    <property type="entry name" value="Glu_tRNA_synth_type1"/>
    <property type="match status" value="1"/>
</dbReference>
<dbReference type="EC" id="6.1.1.17" evidence="7"/>
<dbReference type="SUPFAM" id="SSF48163">
    <property type="entry name" value="An anticodon-binding domain of class I aminoacyl-tRNA synthetases"/>
    <property type="match status" value="1"/>
</dbReference>
<evidence type="ECO:0000313" key="10">
    <source>
        <dbReference type="EMBL" id="GAA0714148.1"/>
    </source>
</evidence>
<feature type="domain" description="Glutamyl/glutaminyl-tRNA synthetase class Ib catalytic" evidence="8">
    <location>
        <begin position="6"/>
        <end position="346"/>
    </location>
</feature>
<keyword evidence="2 7" id="KW-0436">Ligase</keyword>
<dbReference type="PANTHER" id="PTHR43311:SF2">
    <property type="entry name" value="GLUTAMATE--TRNA LIGASE, MITOCHONDRIAL-RELATED"/>
    <property type="match status" value="1"/>
</dbReference>
<dbReference type="InterPro" id="IPR020058">
    <property type="entry name" value="Glu/Gln-tRNA-synth_Ib_cat-dom"/>
</dbReference>
<dbReference type="Gene3D" id="1.10.1160.10">
    <property type="entry name" value="Glutamyl-trna Synthetase, Domain 2"/>
    <property type="match status" value="1"/>
</dbReference>
<name>A0ABP3TP14_9FLAO</name>
<dbReference type="InterPro" id="IPR049940">
    <property type="entry name" value="GluQ/Sye"/>
</dbReference>
<dbReference type="PANTHER" id="PTHR43311">
    <property type="entry name" value="GLUTAMATE--TRNA LIGASE"/>
    <property type="match status" value="1"/>
</dbReference>
<dbReference type="InterPro" id="IPR008925">
    <property type="entry name" value="aa_tRNA-synth_I_cd-bd_sf"/>
</dbReference>
<comment type="caution">
    <text evidence="7">Lacks conserved residue(s) required for the propagation of feature annotation.</text>
</comment>
<dbReference type="Pfam" id="PF00749">
    <property type="entry name" value="tRNA-synt_1c"/>
    <property type="match status" value="1"/>
</dbReference>
<evidence type="ECO:0000313" key="11">
    <source>
        <dbReference type="Proteomes" id="UP001501758"/>
    </source>
</evidence>
<dbReference type="InterPro" id="IPR033910">
    <property type="entry name" value="GluRS_core"/>
</dbReference>
<feature type="domain" description="Aminoacyl-tRNA synthetase class I anticodon-binding" evidence="9">
    <location>
        <begin position="363"/>
        <end position="500"/>
    </location>
</feature>
<dbReference type="Gene3D" id="1.10.10.350">
    <property type="match status" value="1"/>
</dbReference>
<keyword evidence="5 7" id="KW-0648">Protein biosynthesis</keyword>
<dbReference type="InterPro" id="IPR004527">
    <property type="entry name" value="Glu-tRNA-ligase_bac/mito"/>
</dbReference>
<dbReference type="PROSITE" id="PS00178">
    <property type="entry name" value="AA_TRNA_LIGASE_I"/>
    <property type="match status" value="1"/>
</dbReference>
<evidence type="ECO:0000256" key="1">
    <source>
        <dbReference type="ARBA" id="ARBA00007894"/>
    </source>
</evidence>
<dbReference type="InterPro" id="IPR001412">
    <property type="entry name" value="aa-tRNA-synth_I_CS"/>
</dbReference>
<comment type="function">
    <text evidence="7">Catalyzes the attachment of glutamate to tRNA(Glu) in a two-step reaction: glutamate is first activated by ATP to form Glu-AMP and then transferred to the acceptor end of tRNA(Glu).</text>
</comment>
<dbReference type="RefSeq" id="WP_343910531.1">
    <property type="nucleotide sequence ID" value="NZ_BAAAGE010000001.1"/>
</dbReference>
<reference evidence="11" key="1">
    <citation type="journal article" date="2019" name="Int. J. Syst. Evol. Microbiol.">
        <title>The Global Catalogue of Microorganisms (GCM) 10K type strain sequencing project: providing services to taxonomists for standard genome sequencing and annotation.</title>
        <authorList>
            <consortium name="The Broad Institute Genomics Platform"/>
            <consortium name="The Broad Institute Genome Sequencing Center for Infectious Disease"/>
            <person name="Wu L."/>
            <person name="Ma J."/>
        </authorList>
    </citation>
    <scope>NUCLEOTIDE SEQUENCE [LARGE SCALE GENOMIC DNA]</scope>
    <source>
        <strain evidence="11">JCM 15974</strain>
    </source>
</reference>
<dbReference type="InterPro" id="IPR020061">
    <property type="entry name" value="Glu_tRNA_lig_a-bdl"/>
</dbReference>
<feature type="binding site" evidence="7">
    <location>
        <position position="263"/>
    </location>
    <ligand>
        <name>ATP</name>
        <dbReference type="ChEBI" id="CHEBI:30616"/>
    </ligand>
</feature>
<comment type="catalytic activity">
    <reaction evidence="7">
        <text>tRNA(Glu) + L-glutamate + ATP = L-glutamyl-tRNA(Glu) + AMP + diphosphate</text>
        <dbReference type="Rhea" id="RHEA:23540"/>
        <dbReference type="Rhea" id="RHEA-COMP:9663"/>
        <dbReference type="Rhea" id="RHEA-COMP:9680"/>
        <dbReference type="ChEBI" id="CHEBI:29985"/>
        <dbReference type="ChEBI" id="CHEBI:30616"/>
        <dbReference type="ChEBI" id="CHEBI:33019"/>
        <dbReference type="ChEBI" id="CHEBI:78442"/>
        <dbReference type="ChEBI" id="CHEBI:78520"/>
        <dbReference type="ChEBI" id="CHEBI:456215"/>
        <dbReference type="EC" id="6.1.1.17"/>
    </reaction>
</comment>
<dbReference type="Gene3D" id="3.40.50.620">
    <property type="entry name" value="HUPs"/>
    <property type="match status" value="1"/>
</dbReference>
<keyword evidence="7" id="KW-0963">Cytoplasm</keyword>
<evidence type="ECO:0000256" key="7">
    <source>
        <dbReference type="HAMAP-Rule" id="MF_00022"/>
    </source>
</evidence>
<sequence length="503" mass="57617">MTNKPRVRFAPSPTGPLHIGGVRTALFNYLFTKKHKGTFVLRIEDTDQNRYVPGAEDYVIDALNWCNIPFDEGPGKEGNYGPYRQSERKHLYKQYADQLIQNGHAYYAFDTSEELDLHRKEHEENGKTFIYNWHNREKLNNSLSLSENEISKKINSGDPYVIRFKCPIDETLQLTDEVRGTITIETNVLDDKILFKSDGMPTYHLANIVDDHLMEITHVIRGEEWLPSLPLHVLLYRSLGWDAPSFSHLPLILKPTGKGKLGKRDGIKGGFPVFPLQWIDPKTKEIASGYREDGYLPEAVINMLAFLGWNPGTEQEIFSLKQLIQAFDLGRVNKAGAKFDPEKTKWFQQQHFQNTDEVLHVEQLKNILQKKNISSSFDLKKVVGLIKERAVFTNDLWDLSSFLFIAPSECDEKAVKKAWKEDTASLMHELTRILSDISDFSSENVSNIVKSWIKSKEIGFGKIMMPLRISLVGSLQGPDLFDIMSIISKEETIKRIEATIERL</sequence>
<dbReference type="InterPro" id="IPR014729">
    <property type="entry name" value="Rossmann-like_a/b/a_fold"/>
</dbReference>
<dbReference type="InterPro" id="IPR000924">
    <property type="entry name" value="Glu/Gln-tRNA-synth"/>
</dbReference>
<gene>
    <name evidence="7 10" type="primary">gltX</name>
    <name evidence="10" type="ORF">GCM10009430_06880</name>
</gene>
<comment type="subunit">
    <text evidence="7">Monomer.</text>
</comment>
<dbReference type="Gene3D" id="3.90.800.10">
    <property type="entry name" value="Glutamyl-tRNA Synthetase, Domain 3"/>
    <property type="match status" value="1"/>
</dbReference>